<evidence type="ECO:0000256" key="1">
    <source>
        <dbReference type="ARBA" id="ARBA00023015"/>
    </source>
</evidence>
<keyword evidence="7" id="KW-1185">Reference proteome</keyword>
<dbReference type="Pfam" id="PF16925">
    <property type="entry name" value="TetR_C_13"/>
    <property type="match status" value="1"/>
</dbReference>
<dbReference type="PATRIC" id="fig|1543721.4.peg.2739"/>
<dbReference type="PROSITE" id="PS50977">
    <property type="entry name" value="HTH_TETR_2"/>
    <property type="match status" value="1"/>
</dbReference>
<dbReference type="EMBL" id="CP011412">
    <property type="protein sequence ID" value="AKH21162.1"/>
    <property type="molecule type" value="Genomic_DNA"/>
</dbReference>
<dbReference type="KEGG" id="seds:AAY24_13235"/>
<feature type="domain" description="HTH tetR-type" evidence="5">
    <location>
        <begin position="6"/>
        <end position="66"/>
    </location>
</feature>
<keyword evidence="2 4" id="KW-0238">DNA-binding</keyword>
<evidence type="ECO:0000256" key="3">
    <source>
        <dbReference type="ARBA" id="ARBA00023163"/>
    </source>
</evidence>
<evidence type="ECO:0000256" key="2">
    <source>
        <dbReference type="ARBA" id="ARBA00023125"/>
    </source>
</evidence>
<dbReference type="SUPFAM" id="SSF48498">
    <property type="entry name" value="Tetracyclin repressor-like, C-terminal domain"/>
    <property type="match status" value="1"/>
</dbReference>
<evidence type="ECO:0000259" key="5">
    <source>
        <dbReference type="PROSITE" id="PS50977"/>
    </source>
</evidence>
<protein>
    <submittedName>
        <fullName evidence="6">TetR family transcriptional regulator</fullName>
    </submittedName>
</protein>
<feature type="DNA-binding region" description="H-T-H motif" evidence="4">
    <location>
        <begin position="29"/>
        <end position="48"/>
    </location>
</feature>
<dbReference type="SUPFAM" id="SSF46689">
    <property type="entry name" value="Homeodomain-like"/>
    <property type="match status" value="1"/>
</dbReference>
<dbReference type="RefSeq" id="WP_046860091.1">
    <property type="nucleotide sequence ID" value="NZ_CP011412.1"/>
</dbReference>
<dbReference type="InterPro" id="IPR009057">
    <property type="entry name" value="Homeodomain-like_sf"/>
</dbReference>
<dbReference type="InterPro" id="IPR036271">
    <property type="entry name" value="Tet_transcr_reg_TetR-rel_C_sf"/>
</dbReference>
<evidence type="ECO:0000313" key="7">
    <source>
        <dbReference type="Proteomes" id="UP000034410"/>
    </source>
</evidence>
<accession>A0A0F7JZT0</accession>
<dbReference type="PRINTS" id="PR00455">
    <property type="entry name" value="HTHTETR"/>
</dbReference>
<dbReference type="AlphaFoldDB" id="A0A0F7JZT0"/>
<reference evidence="6 7" key="1">
    <citation type="journal article" date="2015" name="Genome Announc.">
        <title>Complete Genome Sequence of Sedimenticola thiotaurini Strain SIP-G1, a Polyphosphate- and Polyhydroxyalkanoate-Accumulating Sulfur-Oxidizing Gammaproteobacterium Isolated from Salt Marsh Sediments.</title>
        <authorList>
            <person name="Flood B.E."/>
            <person name="Jones D.S."/>
            <person name="Bailey J.V."/>
        </authorList>
    </citation>
    <scope>NUCLEOTIDE SEQUENCE [LARGE SCALE GENOMIC DNA]</scope>
    <source>
        <strain evidence="6 7">SIP-G1</strain>
    </source>
</reference>
<keyword evidence="1" id="KW-0805">Transcription regulation</keyword>
<dbReference type="InterPro" id="IPR001647">
    <property type="entry name" value="HTH_TetR"/>
</dbReference>
<organism evidence="6 7">
    <name type="scientific">Sedimenticola thiotaurini</name>
    <dbReference type="NCBI Taxonomy" id="1543721"/>
    <lineage>
        <taxon>Bacteria</taxon>
        <taxon>Pseudomonadati</taxon>
        <taxon>Pseudomonadota</taxon>
        <taxon>Gammaproteobacteria</taxon>
        <taxon>Chromatiales</taxon>
        <taxon>Sedimenticolaceae</taxon>
        <taxon>Sedimenticola</taxon>
    </lineage>
</organism>
<dbReference type="OrthoDB" id="4541465at2"/>
<evidence type="ECO:0000313" key="6">
    <source>
        <dbReference type="EMBL" id="AKH21162.1"/>
    </source>
</evidence>
<dbReference type="InterPro" id="IPR011075">
    <property type="entry name" value="TetR_C"/>
</dbReference>
<sequence length="197" mass="21430">MVTEPTDIRQHIIDTANPLILGKGFTAVGLSELLAAAGVPKGSFYHYFKSKEAFGEALLEDYFTDYEARLRTLLKSGQGSGAERLMQYWQLWLETQSGEGTAGKCLAVKLGSEVSDLSESMRTALERGTSRIIQLISECIEEGQADGSLPGNLDAANSALTLYNLWLGATVLTKIRHDQTALEAAMATTRQLLRQTG</sequence>
<dbReference type="GO" id="GO:0003677">
    <property type="term" value="F:DNA binding"/>
    <property type="evidence" value="ECO:0007669"/>
    <property type="project" value="UniProtKB-UniRule"/>
</dbReference>
<keyword evidence="3" id="KW-0804">Transcription</keyword>
<name>A0A0F7JZT0_9GAMM</name>
<gene>
    <name evidence="6" type="ORF">AAY24_13235</name>
</gene>
<evidence type="ECO:0000256" key="4">
    <source>
        <dbReference type="PROSITE-ProRule" id="PRU00335"/>
    </source>
</evidence>
<dbReference type="Gene3D" id="1.10.357.10">
    <property type="entry name" value="Tetracycline Repressor, domain 2"/>
    <property type="match status" value="1"/>
</dbReference>
<dbReference type="Pfam" id="PF00440">
    <property type="entry name" value="TetR_N"/>
    <property type="match status" value="1"/>
</dbReference>
<dbReference type="PANTHER" id="PTHR47506">
    <property type="entry name" value="TRANSCRIPTIONAL REGULATORY PROTEIN"/>
    <property type="match status" value="1"/>
</dbReference>
<dbReference type="PANTHER" id="PTHR47506:SF6">
    <property type="entry name" value="HTH-TYPE TRANSCRIPTIONAL REPRESSOR NEMR"/>
    <property type="match status" value="1"/>
</dbReference>
<dbReference type="Proteomes" id="UP000034410">
    <property type="component" value="Chromosome"/>
</dbReference>
<proteinExistence type="predicted"/>